<dbReference type="SUPFAM" id="SSF143120">
    <property type="entry name" value="YefM-like"/>
    <property type="match status" value="1"/>
</dbReference>
<gene>
    <name evidence="2" type="ORF">Ctma_0203</name>
</gene>
<evidence type="ECO:0000313" key="2">
    <source>
        <dbReference type="EMBL" id="WXT99504.1"/>
    </source>
</evidence>
<proteinExistence type="inferred from homology"/>
<evidence type="ECO:0000256" key="1">
    <source>
        <dbReference type="ARBA" id="ARBA00009981"/>
    </source>
</evidence>
<evidence type="ECO:0008006" key="3">
    <source>
        <dbReference type="Google" id="ProtNLM"/>
    </source>
</evidence>
<dbReference type="EMBL" id="CP138327">
    <property type="protein sequence ID" value="WXT99504.1"/>
    <property type="molecule type" value="Genomic_DNA"/>
</dbReference>
<sequence>MNITANEVKTKGVSIFDKALNQFEEVFINVRGKNKFVVLGIDRYNEFRARELDVAYMKTMEDINKGDYKAQTAKQHLQDLINEL</sequence>
<comment type="similarity">
    <text evidence="1">Belongs to the phD/YefM antitoxin family.</text>
</comment>
<reference evidence="2" key="1">
    <citation type="submission" date="2023-10" db="EMBL/GenBank/DDBJ databases">
        <title>The first scallop-associated chemosynthetic bacterial symbiont.</title>
        <authorList>
            <person name="Lin Y.-T."/>
            <person name="Sun J."/>
            <person name="Ip J.C.-H."/>
            <person name="He X."/>
            <person name="Gao Z.-M."/>
            <person name="Perez M."/>
            <person name="Xu T."/>
            <person name="Qian P.-Y."/>
            <person name="Qiu J.-W."/>
        </authorList>
    </citation>
    <scope>NUCLEOTIDE SEQUENCE</scope>
    <source>
        <strain evidence="2">Gill1</strain>
    </source>
</reference>
<accession>A0AAU6PEQ6</accession>
<protein>
    <recommendedName>
        <fullName evidence="3">Prevent-host-death protein</fullName>
    </recommendedName>
</protein>
<dbReference type="AlphaFoldDB" id="A0AAU6PEQ6"/>
<name>A0AAU6PEQ6_9GAMM</name>
<organism evidence="2">
    <name type="scientific">Catillopecten margaritatus gill symbiont</name>
    <dbReference type="NCBI Taxonomy" id="3083288"/>
    <lineage>
        <taxon>Bacteria</taxon>
        <taxon>Pseudomonadati</taxon>
        <taxon>Pseudomonadota</taxon>
        <taxon>Gammaproteobacteria</taxon>
        <taxon>sulfur-oxidizing symbionts</taxon>
    </lineage>
</organism>
<dbReference type="InterPro" id="IPR036165">
    <property type="entry name" value="YefM-like_sf"/>
</dbReference>